<evidence type="ECO:0000313" key="2">
    <source>
        <dbReference type="Proteomes" id="UP000002499"/>
    </source>
</evidence>
<dbReference type="eggNOG" id="ENOG502SWXS">
    <property type="taxonomic scope" value="Eukaryota"/>
</dbReference>
<dbReference type="HOGENOM" id="CLU_174739_1_0_1"/>
<organism evidence="2">
    <name type="scientific">Metarhizium acridum (strain CQMa 102)</name>
    <dbReference type="NCBI Taxonomy" id="655827"/>
    <lineage>
        <taxon>Eukaryota</taxon>
        <taxon>Fungi</taxon>
        <taxon>Dikarya</taxon>
        <taxon>Ascomycota</taxon>
        <taxon>Pezizomycotina</taxon>
        <taxon>Sordariomycetes</taxon>
        <taxon>Hypocreomycetidae</taxon>
        <taxon>Hypocreales</taxon>
        <taxon>Clavicipitaceae</taxon>
        <taxon>Metarhizium</taxon>
    </lineage>
</organism>
<evidence type="ECO:0000313" key="1">
    <source>
        <dbReference type="EMBL" id="EFY85050.1"/>
    </source>
</evidence>
<sequence>MSQQSPVKVQLLSIPDCPLVAKVRNTLNDSLAKTRSDATVEELVEDYTSPTLLINDFEVTGIPVAAQGHKNCRHDLRNEKQKLAALRGCPF</sequence>
<reference evidence="1 2" key="1">
    <citation type="journal article" date="2011" name="PLoS Genet.">
        <title>Genome sequencing and comparative transcriptomics of the model entomopathogenic fungi Metarhizium anisopliae and M. acridum.</title>
        <authorList>
            <person name="Gao Q."/>
            <person name="Jin K."/>
            <person name="Ying S.H."/>
            <person name="Zhang Y."/>
            <person name="Xiao G."/>
            <person name="Shang Y."/>
            <person name="Duan Z."/>
            <person name="Hu X."/>
            <person name="Xie X.Q."/>
            <person name="Zhou G."/>
            <person name="Peng G."/>
            <person name="Luo Z."/>
            <person name="Huang W."/>
            <person name="Wang B."/>
            <person name="Fang W."/>
            <person name="Wang S."/>
            <person name="Zhong Y."/>
            <person name="Ma L.J."/>
            <person name="St Leger R.J."/>
            <person name="Zhao G.P."/>
            <person name="Pei Y."/>
            <person name="Feng M.G."/>
            <person name="Xia Y."/>
            <person name="Wang C."/>
        </authorList>
    </citation>
    <scope>NUCLEOTIDE SEQUENCE [LARGE SCALE GENOMIC DNA]</scope>
    <source>
        <strain evidence="1 2">CQMa 102</strain>
    </source>
</reference>
<dbReference type="Proteomes" id="UP000002499">
    <property type="component" value="Unassembled WGS sequence"/>
</dbReference>
<dbReference type="EMBL" id="GL698592">
    <property type="protein sequence ID" value="EFY85050.1"/>
    <property type="molecule type" value="Genomic_DNA"/>
</dbReference>
<dbReference type="InParanoid" id="E9EG98"/>
<dbReference type="AlphaFoldDB" id="E9EG98"/>
<gene>
    <name evidence="1" type="ORF">MAC_08896</name>
</gene>
<dbReference type="RefSeq" id="XP_007815236.1">
    <property type="nucleotide sequence ID" value="XM_007817045.1"/>
</dbReference>
<accession>E9EG98</accession>
<name>E9EG98_METAQ</name>
<dbReference type="GeneID" id="19253207"/>
<dbReference type="OrthoDB" id="5284319at2759"/>
<proteinExistence type="predicted"/>
<dbReference type="KEGG" id="maw:19253207"/>
<protein>
    <submittedName>
        <fullName evidence="1">Uncharacterized protein</fullName>
    </submittedName>
</protein>
<keyword evidence="2" id="KW-1185">Reference proteome</keyword>